<dbReference type="Gene3D" id="3.40.367.20">
    <property type="match status" value="1"/>
</dbReference>
<dbReference type="GO" id="GO:0006096">
    <property type="term" value="P:glycolytic process"/>
    <property type="evidence" value="ECO:0007669"/>
    <property type="project" value="UniProtKB-KW"/>
</dbReference>
<comment type="pathway">
    <text evidence="1">Carbohydrate degradation; glycolysis; D-glyceraldehyde 3-phosphate and glycerone phosphate from D-glucose: step 1/4.</text>
</comment>
<evidence type="ECO:0000256" key="8">
    <source>
        <dbReference type="ARBA" id="ARBA00023152"/>
    </source>
</evidence>
<dbReference type="InterPro" id="IPR043129">
    <property type="entry name" value="ATPase_NBD"/>
</dbReference>
<dbReference type="AlphaFoldDB" id="A0A8S1ZI79"/>
<dbReference type="PROSITE" id="PS51748">
    <property type="entry name" value="HEXOKINASE_2"/>
    <property type="match status" value="1"/>
</dbReference>
<dbReference type="InterPro" id="IPR022672">
    <property type="entry name" value="Hexokinase_N"/>
</dbReference>
<keyword evidence="13" id="KW-1185">Reference proteome</keyword>
<evidence type="ECO:0000256" key="4">
    <source>
        <dbReference type="ARBA" id="ARBA00022679"/>
    </source>
</evidence>
<dbReference type="Gene3D" id="3.30.420.40">
    <property type="match status" value="1"/>
</dbReference>
<evidence type="ECO:0000259" key="11">
    <source>
        <dbReference type="Pfam" id="PF03727"/>
    </source>
</evidence>
<dbReference type="InterPro" id="IPR022673">
    <property type="entry name" value="Hexokinase_C"/>
</dbReference>
<sequence>MSSVQTNSASTCPILSKFQKDCETPTPYLRNVAKAITDDMRAGLAVDGGGDLEMLLTYVDALPSGKEEGLFYALDLGGTNLRVLSVEFGGKPIEAKQISIPPELMIGTREQLFGFIASTLASFFAKEEPGRFPLEQGRKREIGFTFSFPVKQTSIDSGTLIKWTKGFNVSGMEGKDVVACLNESMEAHGLDMRVSALVNDGVGTLAGARYSDEDVMIGVILGTGTNACYVEQKHAIPKLQSKSSSGTTIINTEWGGFSKVLPQTIFDQEMDAESPNCGEHLYEKMVSGMYLGEIVRRVLLQMSETTGLFGQFVPGKLSRPFELKYPSLTIILRAICLWTEHLSKMQKDTTDDLQTVGLVLYDILEVKANLQERRKVVEVCDTVVKRGARLAGAGIVAILEKIEKETERMVSGKRTVVAMDGSLYEKYPQYQQYMQDALVELLGDKLSYIAIKHAKDVSGLGAALLAATNSIY</sequence>
<evidence type="ECO:0000313" key="12">
    <source>
        <dbReference type="EMBL" id="CAE5959589.1"/>
    </source>
</evidence>
<accession>A0A8S1ZI79</accession>
<dbReference type="FunFam" id="3.30.420.40:FF:000034">
    <property type="entry name" value="Phosphotransferase"/>
    <property type="match status" value="1"/>
</dbReference>
<evidence type="ECO:0000256" key="9">
    <source>
        <dbReference type="RuleBase" id="RU362007"/>
    </source>
</evidence>
<feature type="domain" description="Hexokinase N-terminal" evidence="10">
    <location>
        <begin position="15"/>
        <end position="210"/>
    </location>
</feature>
<keyword evidence="4 9" id="KW-0808">Transferase</keyword>
<comment type="pathway">
    <text evidence="2">Carbohydrate metabolism; hexose metabolism.</text>
</comment>
<name>A0A8S1ZI79_ARAAE</name>
<dbReference type="InterPro" id="IPR019807">
    <property type="entry name" value="Hexokinase_BS"/>
</dbReference>
<dbReference type="GO" id="GO:0005524">
    <property type="term" value="F:ATP binding"/>
    <property type="evidence" value="ECO:0007669"/>
    <property type="project" value="UniProtKB-UniRule"/>
</dbReference>
<evidence type="ECO:0000256" key="5">
    <source>
        <dbReference type="ARBA" id="ARBA00022741"/>
    </source>
</evidence>
<gene>
    <name evidence="12" type="ORF">AARE701A_LOCUS3098</name>
</gene>
<evidence type="ECO:0000313" key="13">
    <source>
        <dbReference type="Proteomes" id="UP000682877"/>
    </source>
</evidence>
<evidence type="ECO:0000259" key="10">
    <source>
        <dbReference type="Pfam" id="PF00349"/>
    </source>
</evidence>
<dbReference type="GO" id="GO:0005739">
    <property type="term" value="C:mitochondrion"/>
    <property type="evidence" value="ECO:0007669"/>
    <property type="project" value="TreeGrafter"/>
</dbReference>
<evidence type="ECO:0000256" key="3">
    <source>
        <dbReference type="ARBA" id="ARBA00009225"/>
    </source>
</evidence>
<keyword evidence="8 9" id="KW-0324">Glycolysis</keyword>
<dbReference type="GO" id="GO:0006006">
    <property type="term" value="P:glucose metabolic process"/>
    <property type="evidence" value="ECO:0007669"/>
    <property type="project" value="TreeGrafter"/>
</dbReference>
<dbReference type="GO" id="GO:0005536">
    <property type="term" value="F:D-glucose binding"/>
    <property type="evidence" value="ECO:0007669"/>
    <property type="project" value="InterPro"/>
</dbReference>
<evidence type="ECO:0000256" key="1">
    <source>
        <dbReference type="ARBA" id="ARBA00004888"/>
    </source>
</evidence>
<comment type="similarity">
    <text evidence="3 9">Belongs to the hexokinase family.</text>
</comment>
<dbReference type="PROSITE" id="PS00378">
    <property type="entry name" value="HEXOKINASE_1"/>
    <property type="match status" value="1"/>
</dbReference>
<dbReference type="CDD" id="cd24020">
    <property type="entry name" value="ASKHA_NBD_HK_plant"/>
    <property type="match status" value="1"/>
</dbReference>
<feature type="domain" description="Hexokinase C-terminal" evidence="11">
    <location>
        <begin position="216"/>
        <end position="467"/>
    </location>
</feature>
<dbReference type="Pfam" id="PF00349">
    <property type="entry name" value="Hexokinase_1"/>
    <property type="match status" value="1"/>
</dbReference>
<dbReference type="PANTHER" id="PTHR19443">
    <property type="entry name" value="HEXOKINASE"/>
    <property type="match status" value="1"/>
</dbReference>
<dbReference type="EC" id="2.7.1.-" evidence="9"/>
<dbReference type="PANTHER" id="PTHR19443:SF63">
    <property type="entry name" value="HEXOKINASE-LIKE 1 PROTEIN-RELATED"/>
    <property type="match status" value="1"/>
</dbReference>
<keyword evidence="5 9" id="KW-0547">Nucleotide-binding</keyword>
<keyword evidence="7 9" id="KW-0067">ATP-binding</keyword>
<evidence type="ECO:0000256" key="2">
    <source>
        <dbReference type="ARBA" id="ARBA00005028"/>
    </source>
</evidence>
<protein>
    <recommendedName>
        <fullName evidence="9">Phosphotransferase</fullName>
        <ecNumber evidence="9">2.7.1.-</ecNumber>
    </recommendedName>
</protein>
<proteinExistence type="inferred from homology"/>
<dbReference type="GO" id="GO:0004340">
    <property type="term" value="F:glucokinase activity"/>
    <property type="evidence" value="ECO:0007669"/>
    <property type="project" value="TreeGrafter"/>
</dbReference>
<evidence type="ECO:0000256" key="6">
    <source>
        <dbReference type="ARBA" id="ARBA00022777"/>
    </source>
</evidence>
<dbReference type="InterPro" id="IPR001312">
    <property type="entry name" value="Hexokinase"/>
</dbReference>
<dbReference type="GO" id="GO:0001678">
    <property type="term" value="P:intracellular glucose homeostasis"/>
    <property type="evidence" value="ECO:0007669"/>
    <property type="project" value="InterPro"/>
</dbReference>
<reference evidence="12" key="1">
    <citation type="submission" date="2021-01" db="EMBL/GenBank/DDBJ databases">
        <authorList>
            <person name="Bezrukov I."/>
        </authorList>
    </citation>
    <scope>NUCLEOTIDE SEQUENCE</scope>
</reference>
<organism evidence="12 13">
    <name type="scientific">Arabidopsis arenosa</name>
    <name type="common">Sand rock-cress</name>
    <name type="synonym">Cardaminopsis arenosa</name>
    <dbReference type="NCBI Taxonomy" id="38785"/>
    <lineage>
        <taxon>Eukaryota</taxon>
        <taxon>Viridiplantae</taxon>
        <taxon>Streptophyta</taxon>
        <taxon>Embryophyta</taxon>
        <taxon>Tracheophyta</taxon>
        <taxon>Spermatophyta</taxon>
        <taxon>Magnoliopsida</taxon>
        <taxon>eudicotyledons</taxon>
        <taxon>Gunneridae</taxon>
        <taxon>Pentapetalae</taxon>
        <taxon>rosids</taxon>
        <taxon>malvids</taxon>
        <taxon>Brassicales</taxon>
        <taxon>Brassicaceae</taxon>
        <taxon>Camelineae</taxon>
        <taxon>Arabidopsis</taxon>
    </lineage>
</organism>
<dbReference type="Proteomes" id="UP000682877">
    <property type="component" value="Chromosome 1"/>
</dbReference>
<evidence type="ECO:0000256" key="7">
    <source>
        <dbReference type="ARBA" id="ARBA00022840"/>
    </source>
</evidence>
<dbReference type="GO" id="GO:0008865">
    <property type="term" value="F:fructokinase activity"/>
    <property type="evidence" value="ECO:0007669"/>
    <property type="project" value="TreeGrafter"/>
</dbReference>
<dbReference type="GO" id="GO:0005829">
    <property type="term" value="C:cytosol"/>
    <property type="evidence" value="ECO:0007669"/>
    <property type="project" value="TreeGrafter"/>
</dbReference>
<dbReference type="SUPFAM" id="SSF53067">
    <property type="entry name" value="Actin-like ATPase domain"/>
    <property type="match status" value="2"/>
</dbReference>
<dbReference type="EMBL" id="LR999451">
    <property type="protein sequence ID" value="CAE5959589.1"/>
    <property type="molecule type" value="Genomic_DNA"/>
</dbReference>
<dbReference type="Pfam" id="PF03727">
    <property type="entry name" value="Hexokinase_2"/>
    <property type="match status" value="1"/>
</dbReference>
<dbReference type="PRINTS" id="PR00475">
    <property type="entry name" value="HEXOKINASE"/>
</dbReference>
<keyword evidence="6 9" id="KW-0418">Kinase</keyword>